<dbReference type="EMBL" id="BABT02000062">
    <property type="protein sequence ID" value="GAA95699.1"/>
    <property type="molecule type" value="Genomic_DNA"/>
</dbReference>
<sequence length="404" mass="43302">MAYRGGRRKGSKNKPGHLAGGKRAGAGRPAKDKSERDEYEDGSIDQGEISGLRDIKPATRSRLPSKGTCVCTSTSILVLSPQQAEPGVKPDGDIPTDNHPLASTSGANHAAPQPDGLPVDDRADPAGGDGEARNAADTTEGHPIDPALTHLADTAGAAAAAVAAVARGSQADHALSPGDDDTHGLLQGDIAVDNSTGTTRDLLQAGISGALLYPNGLGQPGSSTDATQPPAPIELDDAAYGKRVQNLVARQRDTNRLTHGLDWPDCYVSGRFYFAPPQPYFLKTFPVSAIYTEFFGDPRGYRDVYSRDCFIWLPHLLVEKDLLKCKCGAALRPHHWNPVRTFKRVDAPALLLTYRYKCPVNPCPHARMTPSGQPGSQRTVSSTQVELIEQLPAALQQEFFFQRE</sequence>
<dbReference type="AlphaFoldDB" id="G7DYN9"/>
<dbReference type="InParanoid" id="G7DYN9"/>
<name>G7DYN9_MIXOS</name>
<dbReference type="Proteomes" id="UP000009131">
    <property type="component" value="Unassembled WGS sequence"/>
</dbReference>
<accession>G7DYN9</accession>
<feature type="compositionally biased region" description="Polar residues" evidence="1">
    <location>
        <begin position="70"/>
        <end position="83"/>
    </location>
</feature>
<feature type="compositionally biased region" description="Basic residues" evidence="1">
    <location>
        <begin position="1"/>
        <end position="15"/>
    </location>
</feature>
<dbReference type="RefSeq" id="XP_014570183.1">
    <property type="nucleotide sequence ID" value="XM_014714697.1"/>
</dbReference>
<feature type="compositionally biased region" description="Basic and acidic residues" evidence="1">
    <location>
        <begin position="119"/>
        <end position="143"/>
    </location>
</feature>
<feature type="region of interest" description="Disordered" evidence="1">
    <location>
        <begin position="1"/>
        <end position="147"/>
    </location>
</feature>
<gene>
    <name evidence="2" type="primary">Mo02356</name>
    <name evidence="2" type="ORF">E5Q_02356</name>
</gene>
<reference evidence="2 3" key="1">
    <citation type="journal article" date="2011" name="J. Gen. Appl. Microbiol.">
        <title>Draft genome sequencing of the enigmatic basidiomycete Mixia osmundae.</title>
        <authorList>
            <person name="Nishida H."/>
            <person name="Nagatsuka Y."/>
            <person name="Sugiyama J."/>
        </authorList>
    </citation>
    <scope>NUCLEOTIDE SEQUENCE [LARGE SCALE GENOMIC DNA]</scope>
    <source>
        <strain evidence="3">CBS 9802 / IAM 14324 / JCM 22182 / KY 12970</strain>
    </source>
</reference>
<dbReference type="HOGENOM" id="CLU_681664_0_0_1"/>
<organism evidence="2 3">
    <name type="scientific">Mixia osmundae (strain CBS 9802 / IAM 14324 / JCM 22182 / KY 12970)</name>
    <dbReference type="NCBI Taxonomy" id="764103"/>
    <lineage>
        <taxon>Eukaryota</taxon>
        <taxon>Fungi</taxon>
        <taxon>Dikarya</taxon>
        <taxon>Basidiomycota</taxon>
        <taxon>Pucciniomycotina</taxon>
        <taxon>Mixiomycetes</taxon>
        <taxon>Mixiales</taxon>
        <taxon>Mixiaceae</taxon>
        <taxon>Mixia</taxon>
    </lineage>
</organism>
<proteinExistence type="predicted"/>
<keyword evidence="3" id="KW-1185">Reference proteome</keyword>
<protein>
    <submittedName>
        <fullName evidence="2">Uncharacterized protein</fullName>
    </submittedName>
</protein>
<evidence type="ECO:0000313" key="3">
    <source>
        <dbReference type="Proteomes" id="UP000009131"/>
    </source>
</evidence>
<comment type="caution">
    <text evidence="2">The sequence shown here is derived from an EMBL/GenBank/DDBJ whole genome shotgun (WGS) entry which is preliminary data.</text>
</comment>
<evidence type="ECO:0000313" key="2">
    <source>
        <dbReference type="EMBL" id="GAA95699.1"/>
    </source>
</evidence>
<evidence type="ECO:0000256" key="1">
    <source>
        <dbReference type="SAM" id="MobiDB-lite"/>
    </source>
</evidence>
<reference evidence="2 3" key="2">
    <citation type="journal article" date="2012" name="Open Biol.">
        <title>Characteristics of nucleosomes and linker DNA regions on the genome of the basidiomycete Mixia osmundae revealed by mono- and dinucleosome mapping.</title>
        <authorList>
            <person name="Nishida H."/>
            <person name="Kondo S."/>
            <person name="Matsumoto T."/>
            <person name="Suzuki Y."/>
            <person name="Yoshikawa H."/>
            <person name="Taylor T.D."/>
            <person name="Sugiyama J."/>
        </authorList>
    </citation>
    <scope>NUCLEOTIDE SEQUENCE [LARGE SCALE GENOMIC DNA]</scope>
    <source>
        <strain evidence="3">CBS 9802 / IAM 14324 / JCM 22182 / KY 12970</strain>
    </source>
</reference>